<evidence type="ECO:0000313" key="5">
    <source>
        <dbReference type="EMBL" id="ENX23111.1"/>
    </source>
</evidence>
<dbReference type="PATRIC" id="fig|1217706.3.peg.2292"/>
<dbReference type="EMBL" id="APRW01000009">
    <property type="protein sequence ID" value="ENX23111.1"/>
    <property type="molecule type" value="Genomic_DNA"/>
</dbReference>
<keyword evidence="2" id="KW-0812">Transmembrane</keyword>
<dbReference type="InterPro" id="IPR058627">
    <property type="entry name" value="MdtA-like_C"/>
</dbReference>
<protein>
    <submittedName>
        <fullName evidence="5">Uncharacterized protein</fullName>
    </submittedName>
</protein>
<evidence type="ECO:0000259" key="4">
    <source>
        <dbReference type="Pfam" id="PF25973"/>
    </source>
</evidence>
<dbReference type="OrthoDB" id="7265739at2"/>
<accession>N9PZI2</accession>
<keyword evidence="2" id="KW-1133">Transmembrane helix</keyword>
<evidence type="ECO:0000256" key="2">
    <source>
        <dbReference type="SAM" id="Phobius"/>
    </source>
</evidence>
<dbReference type="SUPFAM" id="SSF111369">
    <property type="entry name" value="HlyD-like secretion proteins"/>
    <property type="match status" value="1"/>
</dbReference>
<dbReference type="Gene3D" id="2.40.30.170">
    <property type="match status" value="1"/>
</dbReference>
<dbReference type="PANTHER" id="PTHR30469:SF15">
    <property type="entry name" value="HLYD FAMILY OF SECRETION PROTEINS"/>
    <property type="match status" value="1"/>
</dbReference>
<dbReference type="GO" id="GO:1990281">
    <property type="term" value="C:efflux pump complex"/>
    <property type="evidence" value="ECO:0007669"/>
    <property type="project" value="TreeGrafter"/>
</dbReference>
<reference evidence="5 6" key="1">
    <citation type="submission" date="2013-02" db="EMBL/GenBank/DDBJ databases">
        <title>The Genome Sequence of Acinetobacter sp. NIPH 2168.</title>
        <authorList>
            <consortium name="The Broad Institute Genome Sequencing Platform"/>
            <consortium name="The Broad Institute Genome Sequencing Center for Infectious Disease"/>
            <person name="Cerqueira G."/>
            <person name="Feldgarden M."/>
            <person name="Courvalin P."/>
            <person name="Perichon B."/>
            <person name="Grillot-Courvalin C."/>
            <person name="Clermont D."/>
            <person name="Rocha E."/>
            <person name="Yoon E.-J."/>
            <person name="Nemec A."/>
            <person name="Walker B."/>
            <person name="Young S.K."/>
            <person name="Zeng Q."/>
            <person name="Gargeya S."/>
            <person name="Fitzgerald M."/>
            <person name="Haas B."/>
            <person name="Abouelleil A."/>
            <person name="Alvarado L."/>
            <person name="Arachchi H.M."/>
            <person name="Berlin A.M."/>
            <person name="Chapman S.B."/>
            <person name="Dewar J."/>
            <person name="Goldberg J."/>
            <person name="Griggs A."/>
            <person name="Gujja S."/>
            <person name="Hansen M."/>
            <person name="Howarth C."/>
            <person name="Imamovic A."/>
            <person name="Larimer J."/>
            <person name="McCowan C."/>
            <person name="Murphy C."/>
            <person name="Neiman D."/>
            <person name="Pearson M."/>
            <person name="Priest M."/>
            <person name="Roberts A."/>
            <person name="Saif S."/>
            <person name="Shea T."/>
            <person name="Sisk P."/>
            <person name="Sykes S."/>
            <person name="Wortman J."/>
            <person name="Nusbaum C."/>
            <person name="Birren B."/>
        </authorList>
    </citation>
    <scope>NUCLEOTIDE SEQUENCE [LARGE SCALE GENOMIC DNA]</scope>
    <source>
        <strain evidence="5 6">NIPH 2168</strain>
    </source>
</reference>
<dbReference type="GO" id="GO:0015562">
    <property type="term" value="F:efflux transmembrane transporter activity"/>
    <property type="evidence" value="ECO:0007669"/>
    <property type="project" value="TreeGrafter"/>
</dbReference>
<organism evidence="5 6">
    <name type="scientific">Acinetobacter vivianii</name>
    <dbReference type="NCBI Taxonomy" id="1776742"/>
    <lineage>
        <taxon>Bacteria</taxon>
        <taxon>Pseudomonadati</taxon>
        <taxon>Pseudomonadota</taxon>
        <taxon>Gammaproteobacteria</taxon>
        <taxon>Moraxellales</taxon>
        <taxon>Moraxellaceae</taxon>
        <taxon>Acinetobacter</taxon>
    </lineage>
</organism>
<dbReference type="RefSeq" id="WP_005258452.1">
    <property type="nucleotide sequence ID" value="NZ_BMDR01000004.1"/>
</dbReference>
<dbReference type="AlphaFoldDB" id="N9PZI2"/>
<keyword evidence="2" id="KW-0472">Membrane</keyword>
<dbReference type="Gene3D" id="2.40.50.100">
    <property type="match status" value="1"/>
</dbReference>
<evidence type="ECO:0000313" key="6">
    <source>
        <dbReference type="Proteomes" id="UP000013173"/>
    </source>
</evidence>
<dbReference type="InterPro" id="IPR006143">
    <property type="entry name" value="RND_pump_MFP"/>
</dbReference>
<sequence>MTSTPVPLNESPKKNNTTHRIRYVVFGLIGILAMALLIYSNLKKEDHPADSSITTVSALTVTSTVPQQVTWPLTLNAEGVISAWQEASISARISGYQLVDVLVNVGDSVKKGQVLARFDRTLLLAEQAELQAKADQAKENQQRMLSLRDSHAISKQEVSDAITQSKVANALLEKNQLQLRYTNVVAPDDGIISVRAATLGSTVPIGQELFKMIRQNRLEWRGELTAAQRSQVKIGQAIILQLSNGTTAMAVVRQISPSFDNESRLAIIYADIQPNNQMHAGMYVTGSIKLGNSLALTVPAKSVIIRDGYDYVLVLSEDKNISKVSLRKVTVGRRQGQAVEIIDGLNGNEHIVVDGAGFLSDGDVVRVAQRSGVTKS</sequence>
<dbReference type="Gene3D" id="2.40.420.20">
    <property type="match status" value="1"/>
</dbReference>
<dbReference type="Pfam" id="PF25967">
    <property type="entry name" value="RND-MFP_C"/>
    <property type="match status" value="1"/>
</dbReference>
<dbReference type="Gene3D" id="1.10.287.470">
    <property type="entry name" value="Helix hairpin bin"/>
    <property type="match status" value="1"/>
</dbReference>
<evidence type="ECO:0000259" key="3">
    <source>
        <dbReference type="Pfam" id="PF25967"/>
    </source>
</evidence>
<name>N9PZI2_9GAMM</name>
<dbReference type="Pfam" id="PF25973">
    <property type="entry name" value="BSH_CzcB"/>
    <property type="match status" value="1"/>
</dbReference>
<comment type="caution">
    <text evidence="5">The sequence shown here is derived from an EMBL/GenBank/DDBJ whole genome shotgun (WGS) entry which is preliminary data.</text>
</comment>
<evidence type="ECO:0000256" key="1">
    <source>
        <dbReference type="ARBA" id="ARBA00009477"/>
    </source>
</evidence>
<proteinExistence type="inferred from homology"/>
<keyword evidence="6" id="KW-1185">Reference proteome</keyword>
<gene>
    <name evidence="5" type="ORF">F892_02354</name>
</gene>
<dbReference type="InterPro" id="IPR058647">
    <property type="entry name" value="BSH_CzcB-like"/>
</dbReference>
<dbReference type="NCBIfam" id="TIGR01730">
    <property type="entry name" value="RND_mfp"/>
    <property type="match status" value="1"/>
</dbReference>
<feature type="domain" description="Multidrug resistance protein MdtA-like C-terminal permuted SH3" evidence="3">
    <location>
        <begin position="295"/>
        <end position="356"/>
    </location>
</feature>
<dbReference type="HOGENOM" id="CLU_018816_1_3_6"/>
<dbReference type="PANTHER" id="PTHR30469">
    <property type="entry name" value="MULTIDRUG RESISTANCE PROTEIN MDTA"/>
    <property type="match status" value="1"/>
</dbReference>
<dbReference type="Proteomes" id="UP000013173">
    <property type="component" value="Unassembled WGS sequence"/>
</dbReference>
<comment type="similarity">
    <text evidence="1">Belongs to the membrane fusion protein (MFP) (TC 8.A.1) family.</text>
</comment>
<feature type="transmembrane region" description="Helical" evidence="2">
    <location>
        <begin position="21"/>
        <end position="42"/>
    </location>
</feature>
<dbReference type="GeneID" id="303683883"/>
<feature type="domain" description="CzcB-like barrel-sandwich hybrid" evidence="4">
    <location>
        <begin position="86"/>
        <end position="211"/>
    </location>
</feature>